<proteinExistence type="predicted"/>
<dbReference type="Proteomes" id="UP001224775">
    <property type="component" value="Unassembled WGS sequence"/>
</dbReference>
<reference evidence="1" key="1">
    <citation type="submission" date="2023-06" db="EMBL/GenBank/DDBJ databases">
        <title>Survivors Of The Sea: Transcriptome response of Skeletonema marinoi to long-term dormancy.</title>
        <authorList>
            <person name="Pinder M.I.M."/>
            <person name="Kourtchenko O."/>
            <person name="Robertson E.K."/>
            <person name="Larsson T."/>
            <person name="Maumus F."/>
            <person name="Osuna-Cruz C.M."/>
            <person name="Vancaester E."/>
            <person name="Stenow R."/>
            <person name="Vandepoele K."/>
            <person name="Ploug H."/>
            <person name="Bruchert V."/>
            <person name="Godhe A."/>
            <person name="Topel M."/>
        </authorList>
    </citation>
    <scope>NUCLEOTIDE SEQUENCE</scope>
    <source>
        <strain evidence="1">R05AC</strain>
    </source>
</reference>
<dbReference type="InterPro" id="IPR032466">
    <property type="entry name" value="Metal_Hydrolase"/>
</dbReference>
<accession>A0AAD9DJM7</accession>
<gene>
    <name evidence="1" type="ORF">QTG54_000528</name>
</gene>
<keyword evidence="1" id="KW-0378">Hydrolase</keyword>
<evidence type="ECO:0000313" key="1">
    <source>
        <dbReference type="EMBL" id="KAK1748589.1"/>
    </source>
</evidence>
<dbReference type="PANTHER" id="PTHR47345">
    <property type="entry name" value="CUT9-INTERACTING PROTEIN SCN1"/>
    <property type="match status" value="1"/>
</dbReference>
<organism evidence="1 2">
    <name type="scientific">Skeletonema marinoi</name>
    <dbReference type="NCBI Taxonomy" id="267567"/>
    <lineage>
        <taxon>Eukaryota</taxon>
        <taxon>Sar</taxon>
        <taxon>Stramenopiles</taxon>
        <taxon>Ochrophyta</taxon>
        <taxon>Bacillariophyta</taxon>
        <taxon>Coscinodiscophyceae</taxon>
        <taxon>Thalassiosirophycidae</taxon>
        <taxon>Thalassiosirales</taxon>
        <taxon>Skeletonemataceae</taxon>
        <taxon>Skeletonema</taxon>
        <taxon>Skeletonema marinoi-dohrnii complex</taxon>
    </lineage>
</organism>
<dbReference type="AlphaFoldDB" id="A0AAD9DJM7"/>
<dbReference type="InterPro" id="IPR001130">
    <property type="entry name" value="TatD-like"/>
</dbReference>
<dbReference type="Pfam" id="PF01026">
    <property type="entry name" value="TatD_DNase"/>
    <property type="match status" value="1"/>
</dbReference>
<dbReference type="PANTHER" id="PTHR47345:SF1">
    <property type="entry name" value="CUT9-INTERACTING PROTEIN SCN1"/>
    <property type="match status" value="1"/>
</dbReference>
<dbReference type="Gene3D" id="3.20.20.140">
    <property type="entry name" value="Metal-dependent hydrolases"/>
    <property type="match status" value="1"/>
</dbReference>
<name>A0AAD9DJM7_9STRA</name>
<dbReference type="GO" id="GO:0016788">
    <property type="term" value="F:hydrolase activity, acting on ester bonds"/>
    <property type="evidence" value="ECO:0007669"/>
    <property type="project" value="InterPro"/>
</dbReference>
<protein>
    <submittedName>
        <fullName evidence="1">TatD family deoxyribonuclease</fullName>
        <ecNumber evidence="1">3.1.13.-</ecNumber>
    </submittedName>
</protein>
<dbReference type="EC" id="3.1.13.-" evidence="1"/>
<dbReference type="EMBL" id="JATAAI010000001">
    <property type="protein sequence ID" value="KAK1748589.1"/>
    <property type="molecule type" value="Genomic_DNA"/>
</dbReference>
<sequence>MKLFDAHSHMHMGPRGLVIPAAVEQTPFTFDGAAIMSTHPRDYIKVDSIVSGLRDRDYRAVPCYGIHPWFLYDVLTSSDEEVDWLGELKQRLLDHPDAIVGEIGLDGNRWVEVKQSDQAEESIWKRERVLACPMELQRKAFEEQLVLAAELQRPVSIHVVSAWGELFAAFENVRERMKHKHDQMAVKVMDGQRKRQKTKTKLLPPKIYFHAFSGKAGALPSIRSACAKGNIPLEDIYFGFPPAIKNFYAPKTPGIMREIGIRQLLLETDLEDATSAWDDLKRGVSGISEALDMTESEVATETYKNVHRFYFEPV</sequence>
<keyword evidence="2" id="KW-1185">Reference proteome</keyword>
<dbReference type="InterPro" id="IPR053044">
    <property type="entry name" value="Metallo-hydrolase/TatD-type"/>
</dbReference>
<comment type="caution">
    <text evidence="1">The sequence shown here is derived from an EMBL/GenBank/DDBJ whole genome shotgun (WGS) entry which is preliminary data.</text>
</comment>
<evidence type="ECO:0000313" key="2">
    <source>
        <dbReference type="Proteomes" id="UP001224775"/>
    </source>
</evidence>
<dbReference type="SUPFAM" id="SSF51556">
    <property type="entry name" value="Metallo-dependent hydrolases"/>
    <property type="match status" value="1"/>
</dbReference>